<evidence type="ECO:0000313" key="2">
    <source>
        <dbReference type="Proteomes" id="UP000244727"/>
    </source>
</evidence>
<keyword evidence="2" id="KW-1185">Reference proteome</keyword>
<proteinExistence type="predicted"/>
<protein>
    <submittedName>
        <fullName evidence="1">Uncharacterized protein</fullName>
    </submittedName>
</protein>
<dbReference type="AlphaFoldDB" id="A0A2R4WXI3"/>
<sequence length="283" mass="29078">MSADRHARWLITALVVIVTVGASGAVATTATTGDGPDANLTSGATYASDTTLAITTNASETTWGIYRLPEGESILTPVGEVSIGADGTAVIDLGALDCPPGSYVVGPSVYHHRHFEDGVARPLGGNQRAAFGVVDQSLDAQIETQRVDGAERRVLTVRSNVATSDIVLASETLSPAQLHAAFGGARTEEGVVLGGEPNRSVVADLAGLEPGRHTIRVTSTVGPATDTAVLVMDPSAGVATYRAIDPPTDALSPSEVMAAQGDYLADEIDLATVVAVLRTYVFG</sequence>
<dbReference type="EMBL" id="CP028858">
    <property type="protein sequence ID" value="AWB26245.1"/>
    <property type="molecule type" value="Genomic_DNA"/>
</dbReference>
<gene>
    <name evidence="1" type="ORF">HARCEL1_00170</name>
</gene>
<dbReference type="KEGG" id="harc:HARCEL1_00170"/>
<dbReference type="Proteomes" id="UP000244727">
    <property type="component" value="Chromosome"/>
</dbReference>
<organism evidence="1 2">
    <name type="scientific">Halococcoides cellulosivorans</name>
    <dbReference type="NCBI Taxonomy" id="1679096"/>
    <lineage>
        <taxon>Archaea</taxon>
        <taxon>Methanobacteriati</taxon>
        <taxon>Methanobacteriota</taxon>
        <taxon>Stenosarchaea group</taxon>
        <taxon>Halobacteria</taxon>
        <taxon>Halobacteriales</taxon>
        <taxon>Haloarculaceae</taxon>
        <taxon>Halococcoides</taxon>
    </lineage>
</organism>
<reference evidence="1 2" key="1">
    <citation type="submission" date="2018-04" db="EMBL/GenBank/DDBJ databases">
        <title>Halococcoides cellulosivorans gen. nov., sp. nov., an extremely halophilic cellulose-utilizing haloarchaeon from hypersaline lakes.</title>
        <authorList>
            <person name="Sorokin D.Y."/>
            <person name="Toshchakov S.V."/>
            <person name="Samarov N.I."/>
            <person name="Korzhenkov A."/>
            <person name="Kublanov I.V."/>
        </authorList>
    </citation>
    <scope>NUCLEOTIDE SEQUENCE [LARGE SCALE GENOMIC DNA]</scope>
    <source>
        <strain evidence="1 2">HArcel1</strain>
    </source>
</reference>
<name>A0A2R4WXI3_9EURY</name>
<dbReference type="GeneID" id="36510875"/>
<dbReference type="RefSeq" id="WP_108380614.1">
    <property type="nucleotide sequence ID" value="NZ_CP028858.1"/>
</dbReference>
<evidence type="ECO:0000313" key="1">
    <source>
        <dbReference type="EMBL" id="AWB26245.1"/>
    </source>
</evidence>
<accession>A0A2R4WXI3</accession>